<evidence type="ECO:0000313" key="1">
    <source>
        <dbReference type="EMBL" id="RVU01304.1"/>
    </source>
</evidence>
<gene>
    <name evidence="1" type="ORF">EOD41_04890</name>
</gene>
<dbReference type="AlphaFoldDB" id="A0A437MUF8"/>
<keyword evidence="2" id="KW-1185">Reference proteome</keyword>
<dbReference type="RefSeq" id="WP_127703679.1">
    <property type="nucleotide sequence ID" value="NZ_SACK01000002.1"/>
</dbReference>
<dbReference type="Proteomes" id="UP000282759">
    <property type="component" value="Unassembled WGS sequence"/>
</dbReference>
<proteinExistence type="predicted"/>
<dbReference type="EMBL" id="SACK01000002">
    <property type="protein sequence ID" value="RVU01304.1"/>
    <property type="molecule type" value="Genomic_DNA"/>
</dbReference>
<protein>
    <submittedName>
        <fullName evidence="1">Uncharacterized protein</fullName>
    </submittedName>
</protein>
<reference evidence="1 2" key="1">
    <citation type="submission" date="2019-01" db="EMBL/GenBank/DDBJ databases">
        <authorList>
            <person name="Chen W.-M."/>
        </authorList>
    </citation>
    <scope>NUCLEOTIDE SEQUENCE [LARGE SCALE GENOMIC DNA]</scope>
    <source>
        <strain evidence="1 2">YBJ-36</strain>
    </source>
</reference>
<name>A0A437MUF8_9SPHI</name>
<comment type="caution">
    <text evidence="1">The sequence shown here is derived from an EMBL/GenBank/DDBJ whole genome shotgun (WGS) entry which is preliminary data.</text>
</comment>
<organism evidence="1 2">
    <name type="scientific">Mucilaginibacter limnophilus</name>
    <dbReference type="NCBI Taxonomy" id="1932778"/>
    <lineage>
        <taxon>Bacteria</taxon>
        <taxon>Pseudomonadati</taxon>
        <taxon>Bacteroidota</taxon>
        <taxon>Sphingobacteriia</taxon>
        <taxon>Sphingobacteriales</taxon>
        <taxon>Sphingobacteriaceae</taxon>
        <taxon>Mucilaginibacter</taxon>
    </lineage>
</organism>
<evidence type="ECO:0000313" key="2">
    <source>
        <dbReference type="Proteomes" id="UP000282759"/>
    </source>
</evidence>
<sequence length="79" mass="8916">MIAYFDLDQNLAANIKNQEMVMTMQGGGNGKLEYSIKDSFLKNTTSNLKFSYDMNIKEVNMMGKADMVTTYMVGINKTN</sequence>
<accession>A0A437MUF8</accession>